<keyword evidence="7" id="KW-0539">Nucleus</keyword>
<evidence type="ECO:0000259" key="8">
    <source>
        <dbReference type="PROSITE" id="PS50053"/>
    </source>
</evidence>
<evidence type="ECO:0000256" key="3">
    <source>
        <dbReference type="ARBA" id="ARBA00008430"/>
    </source>
</evidence>
<dbReference type="PRINTS" id="PR00348">
    <property type="entry name" value="UBIQUITIN"/>
</dbReference>
<gene>
    <name evidence="9" type="ORF">SHERM_17690</name>
</gene>
<dbReference type="PROSITE" id="PS50053">
    <property type="entry name" value="UBIQUITIN_2"/>
    <property type="match status" value="2"/>
</dbReference>
<dbReference type="FunFam" id="3.10.20.90:FF:000016">
    <property type="entry name" value="Polyubiquitin 3"/>
    <property type="match status" value="2"/>
</dbReference>
<keyword evidence="5" id="KW-1017">Isopeptide bond</keyword>
<dbReference type="AlphaFoldDB" id="A0A9N7RA34"/>
<dbReference type="InterPro" id="IPR029071">
    <property type="entry name" value="Ubiquitin-like_domsf"/>
</dbReference>
<dbReference type="PANTHER" id="PTHR10666">
    <property type="entry name" value="UBIQUITIN"/>
    <property type="match status" value="1"/>
</dbReference>
<keyword evidence="6" id="KW-0832">Ubl conjugation</keyword>
<evidence type="ECO:0000256" key="5">
    <source>
        <dbReference type="ARBA" id="ARBA00022499"/>
    </source>
</evidence>
<dbReference type="SMART" id="SM00213">
    <property type="entry name" value="UBQ"/>
    <property type="match status" value="2"/>
</dbReference>
<protein>
    <submittedName>
        <fullName evidence="9">Polyubiquitin 11</fullName>
    </submittedName>
</protein>
<evidence type="ECO:0000256" key="6">
    <source>
        <dbReference type="ARBA" id="ARBA00022843"/>
    </source>
</evidence>
<dbReference type="GO" id="GO:0005634">
    <property type="term" value="C:nucleus"/>
    <property type="evidence" value="ECO:0007669"/>
    <property type="project" value="UniProtKB-SubCell"/>
</dbReference>
<dbReference type="Gene3D" id="3.10.20.90">
    <property type="entry name" value="Phosphatidylinositol 3-kinase Catalytic Subunit, Chain A, domain 1"/>
    <property type="match status" value="2"/>
</dbReference>
<proteinExistence type="inferred from homology"/>
<feature type="domain" description="Ubiquitin-like" evidence="8">
    <location>
        <begin position="57"/>
        <end position="132"/>
    </location>
</feature>
<feature type="domain" description="Ubiquitin-like" evidence="8">
    <location>
        <begin position="133"/>
        <end position="208"/>
    </location>
</feature>
<dbReference type="OrthoDB" id="1886586at2759"/>
<comment type="subcellular location">
    <subcellularLocation>
        <location evidence="2">Cytoplasm</location>
    </subcellularLocation>
    <subcellularLocation>
        <location evidence="1">Nucleus</location>
    </subcellularLocation>
</comment>
<reference evidence="9" key="1">
    <citation type="submission" date="2019-12" db="EMBL/GenBank/DDBJ databases">
        <authorList>
            <person name="Scholes J."/>
        </authorList>
    </citation>
    <scope>NUCLEOTIDE SEQUENCE</scope>
</reference>
<dbReference type="GO" id="GO:0005737">
    <property type="term" value="C:cytoplasm"/>
    <property type="evidence" value="ECO:0007669"/>
    <property type="project" value="UniProtKB-SubCell"/>
</dbReference>
<dbReference type="InterPro" id="IPR019956">
    <property type="entry name" value="Ubiquitin_dom"/>
</dbReference>
<sequence length="210" mass="23388">MVMAMAGRNIGHEEISGESAKGLTNCFLGSWYTDDVDLRVRDDHWNIRVSSCAAVKMQIFVKTLTGKTITLEVESSDTIDNVKAKIQDKEGIPPDQQRLIFAGKQLEDGRTLADYNIQKESTLHLVLRLRGGMQIFVKTLTGKTITLEVESSDTIDNVKAKIQDKEGIPPDQQRLIFAGKQLEDGRTLADYNIQKESTLHLVLRLRGGGC</sequence>
<dbReference type="InterPro" id="IPR019954">
    <property type="entry name" value="Ubiquitin_CS"/>
</dbReference>
<evidence type="ECO:0000313" key="10">
    <source>
        <dbReference type="Proteomes" id="UP001153555"/>
    </source>
</evidence>
<comment type="similarity">
    <text evidence="3">Belongs to the ubiquitin family.</text>
</comment>
<name>A0A9N7RA34_STRHE</name>
<dbReference type="CDD" id="cd01803">
    <property type="entry name" value="Ubl_ubiquitin"/>
    <property type="match status" value="2"/>
</dbReference>
<dbReference type="PROSITE" id="PS00299">
    <property type="entry name" value="UBIQUITIN_1"/>
    <property type="match status" value="2"/>
</dbReference>
<organism evidence="9 10">
    <name type="scientific">Striga hermonthica</name>
    <name type="common">Purple witchweed</name>
    <name type="synonym">Buchnera hermonthica</name>
    <dbReference type="NCBI Taxonomy" id="68872"/>
    <lineage>
        <taxon>Eukaryota</taxon>
        <taxon>Viridiplantae</taxon>
        <taxon>Streptophyta</taxon>
        <taxon>Embryophyta</taxon>
        <taxon>Tracheophyta</taxon>
        <taxon>Spermatophyta</taxon>
        <taxon>Magnoliopsida</taxon>
        <taxon>eudicotyledons</taxon>
        <taxon>Gunneridae</taxon>
        <taxon>Pentapetalae</taxon>
        <taxon>asterids</taxon>
        <taxon>lamiids</taxon>
        <taxon>Lamiales</taxon>
        <taxon>Orobanchaceae</taxon>
        <taxon>Buchnereae</taxon>
        <taxon>Striga</taxon>
    </lineage>
</organism>
<evidence type="ECO:0000256" key="4">
    <source>
        <dbReference type="ARBA" id="ARBA00022490"/>
    </source>
</evidence>
<dbReference type="GO" id="GO:0003729">
    <property type="term" value="F:mRNA binding"/>
    <property type="evidence" value="ECO:0007669"/>
    <property type="project" value="UniProtKB-ARBA"/>
</dbReference>
<dbReference type="SUPFAM" id="SSF54236">
    <property type="entry name" value="Ubiquitin-like"/>
    <property type="match status" value="2"/>
</dbReference>
<dbReference type="EMBL" id="CACSLK010017620">
    <property type="protein sequence ID" value="CAA0818799.1"/>
    <property type="molecule type" value="Genomic_DNA"/>
</dbReference>
<dbReference type="InterPro" id="IPR050158">
    <property type="entry name" value="Ubiquitin_ubiquitin-like"/>
</dbReference>
<dbReference type="Pfam" id="PF00240">
    <property type="entry name" value="ubiquitin"/>
    <property type="match status" value="2"/>
</dbReference>
<dbReference type="InterPro" id="IPR000626">
    <property type="entry name" value="Ubiquitin-like_dom"/>
</dbReference>
<comment type="caution">
    <text evidence="9">The sequence shown here is derived from an EMBL/GenBank/DDBJ whole genome shotgun (WGS) entry which is preliminary data.</text>
</comment>
<evidence type="ECO:0000256" key="1">
    <source>
        <dbReference type="ARBA" id="ARBA00004123"/>
    </source>
</evidence>
<evidence type="ECO:0000256" key="2">
    <source>
        <dbReference type="ARBA" id="ARBA00004496"/>
    </source>
</evidence>
<keyword evidence="10" id="KW-1185">Reference proteome</keyword>
<accession>A0A9N7RA34</accession>
<evidence type="ECO:0000313" key="9">
    <source>
        <dbReference type="EMBL" id="CAA0818799.1"/>
    </source>
</evidence>
<dbReference type="Proteomes" id="UP001153555">
    <property type="component" value="Unassembled WGS sequence"/>
</dbReference>
<evidence type="ECO:0000256" key="7">
    <source>
        <dbReference type="ARBA" id="ARBA00023242"/>
    </source>
</evidence>
<keyword evidence="4" id="KW-0963">Cytoplasm</keyword>